<organism evidence="1 2">
    <name type="scientific">Nocardioides guangzhouensis</name>
    <dbReference type="NCBI Taxonomy" id="2497878"/>
    <lineage>
        <taxon>Bacteria</taxon>
        <taxon>Bacillati</taxon>
        <taxon>Actinomycetota</taxon>
        <taxon>Actinomycetes</taxon>
        <taxon>Propionibacteriales</taxon>
        <taxon>Nocardioidaceae</taxon>
        <taxon>Nocardioides</taxon>
    </lineage>
</organism>
<reference evidence="1 2" key="1">
    <citation type="submission" date="2019-01" db="EMBL/GenBank/DDBJ databases">
        <title>Nocardioides guangzhouensis sp. nov., an actinobacterium isolated from soil.</title>
        <authorList>
            <person name="Fu Y."/>
            <person name="Cai Y."/>
            <person name="Lin Z."/>
            <person name="Chen P."/>
        </authorList>
    </citation>
    <scope>NUCLEOTIDE SEQUENCE [LARGE SCALE GENOMIC DNA]</scope>
    <source>
        <strain evidence="1 2">130</strain>
    </source>
</reference>
<dbReference type="Proteomes" id="UP000295198">
    <property type="component" value="Unassembled WGS sequence"/>
</dbReference>
<accession>A0A4Q4ZLE2</accession>
<name>A0A4Q4ZLE2_9ACTN</name>
<dbReference type="OrthoDB" id="5177743at2"/>
<dbReference type="EMBL" id="SDKM01000003">
    <property type="protein sequence ID" value="RYP88411.1"/>
    <property type="molecule type" value="Genomic_DNA"/>
</dbReference>
<proteinExistence type="predicted"/>
<dbReference type="AlphaFoldDB" id="A0A4Q4ZLE2"/>
<comment type="caution">
    <text evidence="1">The sequence shown here is derived from an EMBL/GenBank/DDBJ whole genome shotgun (WGS) entry which is preliminary data.</text>
</comment>
<evidence type="ECO:0000313" key="1">
    <source>
        <dbReference type="EMBL" id="RYP88411.1"/>
    </source>
</evidence>
<dbReference type="RefSeq" id="WP_134714125.1">
    <property type="nucleotide sequence ID" value="NZ_SDKM01000003.1"/>
</dbReference>
<sequence length="61" mass="6489">MSVQPLLRRLGSRDGLLEATFALATALVEAERRAPAGDVPAVMRAIVDHYDSDGDGVIVLL</sequence>
<evidence type="ECO:0000313" key="2">
    <source>
        <dbReference type="Proteomes" id="UP000295198"/>
    </source>
</evidence>
<keyword evidence="2" id="KW-1185">Reference proteome</keyword>
<protein>
    <submittedName>
        <fullName evidence="1">Uncharacterized protein</fullName>
    </submittedName>
</protein>
<gene>
    <name evidence="1" type="ORF">EKO23_03550</name>
</gene>